<dbReference type="AlphaFoldDB" id="A0A0H4WVB9"/>
<proteinExistence type="predicted"/>
<dbReference type="EMBL" id="CP012109">
    <property type="protein sequence ID" value="AKQ66769.1"/>
    <property type="molecule type" value="Genomic_DNA"/>
</dbReference>
<name>A0A0H4WVB9_9BACT</name>
<reference evidence="1 2" key="1">
    <citation type="journal article" date="2016" name="PLoS ONE">
        <title>Complete Genome Sequence and Comparative Genomics of a Novel Myxobacterium Myxococcus hansupus.</title>
        <authorList>
            <person name="Sharma G."/>
            <person name="Narwani T."/>
            <person name="Subramanian S."/>
        </authorList>
    </citation>
    <scope>NUCLEOTIDE SEQUENCE [LARGE SCALE GENOMIC DNA]</scope>
    <source>
        <strain evidence="2">mixupus</strain>
    </source>
</reference>
<dbReference type="PATRIC" id="fig|1297742.4.peg.3715"/>
<dbReference type="KEGG" id="mym:A176_003681"/>
<sequence>MLMASSRLLALALLGGWIVAEPPTATRTPGMDVLAWRAASVTPS</sequence>
<keyword evidence="2" id="KW-1185">Reference proteome</keyword>
<gene>
    <name evidence="1" type="ORF">A176_003681</name>
</gene>
<organism evidence="1 2">
    <name type="scientific">Pseudomyxococcus hansupus</name>
    <dbReference type="NCBI Taxonomy" id="1297742"/>
    <lineage>
        <taxon>Bacteria</taxon>
        <taxon>Pseudomonadati</taxon>
        <taxon>Myxococcota</taxon>
        <taxon>Myxococcia</taxon>
        <taxon>Myxococcales</taxon>
        <taxon>Cystobacterineae</taxon>
        <taxon>Myxococcaceae</taxon>
        <taxon>Pseudomyxococcus</taxon>
    </lineage>
</organism>
<dbReference type="Proteomes" id="UP000009026">
    <property type="component" value="Chromosome"/>
</dbReference>
<protein>
    <submittedName>
        <fullName evidence="1">Uncharacterized protein</fullName>
    </submittedName>
</protein>
<accession>A0A0H4WVB9</accession>
<dbReference type="STRING" id="1297742.A176_003681"/>
<evidence type="ECO:0000313" key="2">
    <source>
        <dbReference type="Proteomes" id="UP000009026"/>
    </source>
</evidence>
<evidence type="ECO:0000313" key="1">
    <source>
        <dbReference type="EMBL" id="AKQ66769.1"/>
    </source>
</evidence>